<reference evidence="1 2" key="1">
    <citation type="journal article" date="2011" name="J. Bacteriol.">
        <title>Complete genome sequences of two hemotropic Mycoplasmas, Mycoplasma haemofelis strain Ohio2 and Mycoplasma suis strain Illinois.</title>
        <authorList>
            <person name="Messick J.B."/>
            <person name="Santos A.P."/>
            <person name="Guimaraes A.M."/>
        </authorList>
    </citation>
    <scope>NUCLEOTIDE SEQUENCE [LARGE SCALE GENOMIC DNA]</scope>
    <source>
        <strain evidence="1 2">Illinois</strain>
    </source>
</reference>
<organism evidence="1 2">
    <name type="scientific">Mycoplasma suis (strain Illinois)</name>
    <dbReference type="NCBI Taxonomy" id="768700"/>
    <lineage>
        <taxon>Bacteria</taxon>
        <taxon>Bacillati</taxon>
        <taxon>Mycoplasmatota</taxon>
        <taxon>Mollicutes</taxon>
        <taxon>Mycoplasmataceae</taxon>
        <taxon>Mycoplasma</taxon>
    </lineage>
</organism>
<accession>F0QRB9</accession>
<dbReference type="STRING" id="768700.MSU_0504"/>
<keyword evidence="2" id="KW-1185">Reference proteome</keyword>
<dbReference type="AlphaFoldDB" id="F0QRB9"/>
<dbReference type="KEGG" id="mss:MSU_0504"/>
<sequence length="259" mass="29790">MKTCNYFFGIEEVIEKYYSEFAGSIQNKSHSKALEYASKIEELRKKACSFLGLSSSHFLTFQHNEYYIEKLIFNFLKNSENLVIFTNEPYNLKSSRFENVFEIENIFEVEKFDLKNKIVLIWLIGLESLEKNLISQVNKLGGSCSFLFSYISLDNIFFDSDESKKLLSEFSSISFNPSKLFHEYGTTFFWFKKEISLSPIFMGSNAAKLSSGDSLTVRELPYSLEIGTSNLISLLVLEKIFSSISVGKLNFSFSSNCKF</sequence>
<name>F0QRB9_MYCSL</name>
<dbReference type="HOGENOM" id="CLU_1072920_0_0_14"/>
<proteinExistence type="predicted"/>
<evidence type="ECO:0000313" key="2">
    <source>
        <dbReference type="Proteomes" id="UP000007484"/>
    </source>
</evidence>
<gene>
    <name evidence="1" type="ordered locus">MSU_0504</name>
</gene>
<protein>
    <submittedName>
        <fullName evidence="1">Uncharacterized protein</fullName>
    </submittedName>
</protein>
<evidence type="ECO:0000313" key="1">
    <source>
        <dbReference type="EMBL" id="ADX98039.1"/>
    </source>
</evidence>
<dbReference type="RefSeq" id="WP_013609905.1">
    <property type="nucleotide sequence ID" value="NC_015155.1"/>
</dbReference>
<dbReference type="Proteomes" id="UP000007484">
    <property type="component" value="Chromosome"/>
</dbReference>
<dbReference type="EMBL" id="CP002525">
    <property type="protein sequence ID" value="ADX98039.1"/>
    <property type="molecule type" value="Genomic_DNA"/>
</dbReference>